<feature type="compositionally biased region" description="Polar residues" evidence="1">
    <location>
        <begin position="208"/>
        <end position="234"/>
    </location>
</feature>
<keyword evidence="3" id="KW-1185">Reference proteome</keyword>
<protein>
    <submittedName>
        <fullName evidence="2">Uncharacterized protein</fullName>
    </submittedName>
</protein>
<dbReference type="OrthoDB" id="4505337at2759"/>
<dbReference type="GeneID" id="37120258"/>
<evidence type="ECO:0000313" key="3">
    <source>
        <dbReference type="Proteomes" id="UP000247647"/>
    </source>
</evidence>
<dbReference type="AlphaFoldDB" id="A0A318YIX6"/>
<name>A0A318YIX6_ASPNB</name>
<evidence type="ECO:0000256" key="1">
    <source>
        <dbReference type="SAM" id="MobiDB-lite"/>
    </source>
</evidence>
<organism evidence="2 3">
    <name type="scientific">Aspergillus neoniger (strain CBS 115656)</name>
    <dbReference type="NCBI Taxonomy" id="1448310"/>
    <lineage>
        <taxon>Eukaryota</taxon>
        <taxon>Fungi</taxon>
        <taxon>Dikarya</taxon>
        <taxon>Ascomycota</taxon>
        <taxon>Pezizomycotina</taxon>
        <taxon>Eurotiomycetes</taxon>
        <taxon>Eurotiomycetidae</taxon>
        <taxon>Eurotiales</taxon>
        <taxon>Aspergillaceae</taxon>
        <taxon>Aspergillus</taxon>
        <taxon>Aspergillus subgen. Circumdati</taxon>
    </lineage>
</organism>
<feature type="region of interest" description="Disordered" evidence="1">
    <location>
        <begin position="181"/>
        <end position="236"/>
    </location>
</feature>
<sequence>MESLRQIIIEKPLSSASEILEQQLDGLSEAKQLDLLTELPTIGHEADERMAEVIYAAWCHLCEKDLWSIQYDTLEQYRRVVGYYDIIRPIIRRFKRSDRKKFSNMDLIESNWNAPVTEAIPSHIAPQSWSKHMLSLLATLSKEKQREEAVALLEASIDQRPHKSRHSSHLIASDVQRILEKPSTVKYKREREKRSSGPRKSRVRSHAHSQSSPETEPSSICPTQNPIPSVTSEPSDAMSLDYDLETQTGPDNCDCSPICLPLVMLMSVGMPTMTQELSIALLKWTQSVSWSSLCIPHLQQLAAYKYGDNAKRWSRLQLVNRVEQLLLPRDKARETPFWNDPGMRIFESEDSVCSEDLISGLSDLSIPGHLALNAGNSREQQEQSPPTLSFRSSLFYCGPTSLPLSIHCLFFATRDHYCFLEWGGPDLFSSYTCSRDVFSFLHYLFPGEPVSWLNTRLSITSRFSDQTVVDIPFIILPSELYTDSLRSFQLHANGVLTHWISCWCQNTSLDQFVLQLAIWL</sequence>
<dbReference type="RefSeq" id="XP_025478011.1">
    <property type="nucleotide sequence ID" value="XM_025617802.1"/>
</dbReference>
<reference evidence="2" key="1">
    <citation type="submission" date="2016-12" db="EMBL/GenBank/DDBJ databases">
        <title>The genomes of Aspergillus section Nigri reveals drivers in fungal speciation.</title>
        <authorList>
            <consortium name="DOE Joint Genome Institute"/>
            <person name="Vesth T.C."/>
            <person name="Nybo J."/>
            <person name="Theobald S."/>
            <person name="Brandl J."/>
            <person name="Frisvad J.C."/>
            <person name="Nielsen K.F."/>
            <person name="Lyhne E.K."/>
            <person name="Kogle M.E."/>
            <person name="Kuo A."/>
            <person name="Riley R."/>
            <person name="Clum A."/>
            <person name="Nolan M."/>
            <person name="Lipzen A."/>
            <person name="Salamov A."/>
            <person name="Henrissat B."/>
            <person name="Wiebenga A."/>
            <person name="De Vries R.P."/>
            <person name="Grigoriev I.V."/>
            <person name="Mortensen U.H."/>
            <person name="Andersen M.R."/>
            <person name="Baker S.E."/>
        </authorList>
    </citation>
    <scope>NUCLEOTIDE SEQUENCE [LARGE SCALE GENOMIC DNA]</scope>
    <source>
        <strain evidence="2">CBS 115656</strain>
    </source>
</reference>
<feature type="compositionally biased region" description="Basic residues" evidence="1">
    <location>
        <begin position="196"/>
        <end position="207"/>
    </location>
</feature>
<evidence type="ECO:0000313" key="2">
    <source>
        <dbReference type="EMBL" id="PYH32533.1"/>
    </source>
</evidence>
<dbReference type="EMBL" id="KZ821467">
    <property type="protein sequence ID" value="PYH32533.1"/>
    <property type="molecule type" value="Genomic_DNA"/>
</dbReference>
<dbReference type="Proteomes" id="UP000247647">
    <property type="component" value="Unassembled WGS sequence"/>
</dbReference>
<gene>
    <name evidence="2" type="ORF">BO87DRAFT_102482</name>
</gene>
<proteinExistence type="predicted"/>
<accession>A0A318YIX6</accession>